<keyword evidence="9" id="KW-0237">DNA synthesis</keyword>
<dbReference type="SUPFAM" id="SSF51998">
    <property type="entry name" value="PFL-like glycyl radical enzymes"/>
    <property type="match status" value="1"/>
</dbReference>
<comment type="function">
    <text evidence="9">Catalyzes the reduction of ribonucleotides to deoxyribonucleotides. May function to provide a pool of deoxyribonucleotide precursors for DNA repair during oxygen limitation and/or for immediate growth after restoration of oxygen.</text>
</comment>
<dbReference type="PATRIC" id="fig|1273541.4.peg.1696"/>
<dbReference type="EMBL" id="CP013011">
    <property type="protein sequence ID" value="ALL01632.1"/>
    <property type="molecule type" value="Genomic_DNA"/>
</dbReference>
<feature type="domain" description="Ribonucleotide reductase large subunit C-terminal" evidence="11">
    <location>
        <begin position="151"/>
        <end position="242"/>
    </location>
</feature>
<evidence type="ECO:0000256" key="6">
    <source>
        <dbReference type="ARBA" id="ARBA00023157"/>
    </source>
</evidence>
<accession>A0A0P0N5P9</accession>
<evidence type="ECO:0000256" key="7">
    <source>
        <dbReference type="ARBA" id="ARBA00023285"/>
    </source>
</evidence>
<evidence type="ECO:0000256" key="1">
    <source>
        <dbReference type="ARBA" id="ARBA00001922"/>
    </source>
</evidence>
<evidence type="ECO:0000256" key="8">
    <source>
        <dbReference type="ARBA" id="ARBA00047754"/>
    </source>
</evidence>
<sequence length="998" mass="113209">MAGNTDKQQLELIKESLYRPEAEEEAKQLLLGDIYPIVVRSYRRTAPNGGKLAELPDCVKAYAESRDSEPCRDDMGFTYNAIRVLMARYMTRNEYGAFMETPSMVMRRVALGFRSRVDPEELYRLLIARRFMFNSPTLFNMYADGARGTLSACYVTPVYDDMRAIMDAATVQAMTFKWGGGQGFSFSELRPRWDIVRGTSGYASGPLSFIQIYDVVTEMVKQGGKRRGANMGILHVWHPDIINPDFDPWAALWNKLPPQLQSLLRQLKEIVDAIERDGEYEVDTAVKEMLERLTRGGWSTVEDAGFIQAKEPPLQDVNITNFNISVGANDAFMKAVLEDKEWWMINPRYSADSKTGIYRLHYSVSMATGSGRLGKLVEKYSWLLDNPYLNIYEEVAEEARAKALAALKEQAKYTGWEIQPDTKNPHTWRYPARKIWEKIVENAWAGGDPGLIFIDNHNKWSPTPWLGAVNATNPCGEQPLYPFESCNLGSMSIEKYIVGGRFDIDKFMHDVQVVIDAMDAVIDLNNHPDPRQDIANKLTRKIGLGVMGLADALARLGYPYDSDEAVAFTMIVMAALEVYSWKRSWELGAKLGHAPAFECKRYDWRSMKCLEKGEPEELVELHTPALVKAGEVARFENGWLKLHYHKVEISDDVREKLAGAAKERVELDGAVKLVPEYVVERVASEVFGVERRHVWEALKLHPVKAANSPRHLLALAIWMPQAAWELLKSYGRLLGAKAPRNTVTTTVAPTGTISIIAGTSSGIEPYFALVYRRVVAVGEFLEVVRPFREKLLEAAARYKVPEEAVKVVYETISKHKGSLRWALDEIRDKLMQMGIMNGFLAEIERLARLFTMSMDFDVWYHLAHQIAAQLYVDQAISKTINLRKEAGKEEVYTAYLVAWLGGLKGVTVYRDESKGVQVIYFGGEQKSLSAKPIKRRKKSQEQSRRKMRMMHLKKKIRREDLEADEKARELFEVKEAATGSDEVVVELTENSTCKTCEV</sequence>
<reference evidence="12 13" key="1">
    <citation type="submission" date="2015-10" db="EMBL/GenBank/DDBJ databases">
        <title>Complete genome sequence of hyperthermophilic archaeon Pyrodictium delaneyi Su06.</title>
        <authorList>
            <person name="Jung J.-H."/>
            <person name="Lin J."/>
            <person name="Holden J.F."/>
            <person name="Park C.-S."/>
        </authorList>
    </citation>
    <scope>NUCLEOTIDE SEQUENCE [LARGE SCALE GENOMIC DNA]</scope>
    <source>
        <strain evidence="12 13">Su06</strain>
    </source>
</reference>
<dbReference type="InterPro" id="IPR050862">
    <property type="entry name" value="RdRp_reductase_class-2"/>
</dbReference>
<dbReference type="InterPro" id="IPR013344">
    <property type="entry name" value="RNR_NrdJ/NrdZ"/>
</dbReference>
<dbReference type="GO" id="GO:0031419">
    <property type="term" value="F:cobalamin binding"/>
    <property type="evidence" value="ECO:0007669"/>
    <property type="project" value="UniProtKB-KW"/>
</dbReference>
<feature type="domain" description="Ribonucleotide reductase large subunit N-terminal" evidence="10">
    <location>
        <begin position="76"/>
        <end position="142"/>
    </location>
</feature>
<dbReference type="Proteomes" id="UP000058613">
    <property type="component" value="Chromosome"/>
</dbReference>
<evidence type="ECO:0000256" key="2">
    <source>
        <dbReference type="ARBA" id="ARBA00007405"/>
    </source>
</evidence>
<dbReference type="GO" id="GO:0005524">
    <property type="term" value="F:ATP binding"/>
    <property type="evidence" value="ECO:0007669"/>
    <property type="project" value="InterPro"/>
</dbReference>
<dbReference type="InterPro" id="IPR013509">
    <property type="entry name" value="RNR_lsu_N"/>
</dbReference>
<evidence type="ECO:0000313" key="12">
    <source>
        <dbReference type="EMBL" id="ALL01632.1"/>
    </source>
</evidence>
<dbReference type="RefSeq" id="WP_055409757.1">
    <property type="nucleotide sequence ID" value="NZ_CP013011.1"/>
</dbReference>
<dbReference type="GO" id="GO:0004748">
    <property type="term" value="F:ribonucleoside-diphosphate reductase activity, thioredoxin disulfide as acceptor"/>
    <property type="evidence" value="ECO:0007669"/>
    <property type="project" value="UniProtKB-EC"/>
</dbReference>
<dbReference type="GO" id="GO:0071897">
    <property type="term" value="P:DNA biosynthetic process"/>
    <property type="evidence" value="ECO:0007669"/>
    <property type="project" value="UniProtKB-KW"/>
</dbReference>
<dbReference type="Gene3D" id="3.20.70.20">
    <property type="match status" value="2"/>
</dbReference>
<name>A0A0P0N5P9_9CREN</name>
<evidence type="ECO:0000256" key="4">
    <source>
        <dbReference type="ARBA" id="ARBA00022741"/>
    </source>
</evidence>
<evidence type="ECO:0000313" key="13">
    <source>
        <dbReference type="Proteomes" id="UP000058613"/>
    </source>
</evidence>
<dbReference type="PANTHER" id="PTHR43371">
    <property type="entry name" value="VITAMIN B12-DEPENDENT RIBONUCLEOTIDE REDUCTASE"/>
    <property type="match status" value="1"/>
</dbReference>
<evidence type="ECO:0000259" key="11">
    <source>
        <dbReference type="Pfam" id="PF02867"/>
    </source>
</evidence>
<keyword evidence="3 9" id="KW-0846">Cobalamin</keyword>
<dbReference type="PANTHER" id="PTHR43371:SF1">
    <property type="entry name" value="RIBONUCLEOSIDE-DIPHOSPHATE REDUCTASE"/>
    <property type="match status" value="1"/>
</dbReference>
<proteinExistence type="inferred from homology"/>
<keyword evidence="5 9" id="KW-0560">Oxidoreductase</keyword>
<gene>
    <name evidence="12" type="ORF">Pyrde_1589</name>
</gene>
<dbReference type="InterPro" id="IPR000788">
    <property type="entry name" value="RNR_lg_C"/>
</dbReference>
<dbReference type="EC" id="1.17.4.1" evidence="9"/>
<dbReference type="KEGG" id="pdl:Pyrde_1589"/>
<dbReference type="Pfam" id="PF02867">
    <property type="entry name" value="Ribonuc_red_lgC"/>
    <property type="match status" value="2"/>
</dbReference>
<evidence type="ECO:0000256" key="5">
    <source>
        <dbReference type="ARBA" id="ARBA00023002"/>
    </source>
</evidence>
<dbReference type="STRING" id="1273541.Pyrde_1589"/>
<dbReference type="PRINTS" id="PR01183">
    <property type="entry name" value="RIBORDTASEM1"/>
</dbReference>
<comment type="catalytic activity">
    <reaction evidence="8 9">
        <text>a 2'-deoxyribonucleoside 5'-diphosphate + [thioredoxin]-disulfide + H2O = a ribonucleoside 5'-diphosphate + [thioredoxin]-dithiol</text>
        <dbReference type="Rhea" id="RHEA:23252"/>
        <dbReference type="Rhea" id="RHEA-COMP:10698"/>
        <dbReference type="Rhea" id="RHEA-COMP:10700"/>
        <dbReference type="ChEBI" id="CHEBI:15377"/>
        <dbReference type="ChEBI" id="CHEBI:29950"/>
        <dbReference type="ChEBI" id="CHEBI:50058"/>
        <dbReference type="ChEBI" id="CHEBI:57930"/>
        <dbReference type="ChEBI" id="CHEBI:73316"/>
        <dbReference type="EC" id="1.17.4.1"/>
    </reaction>
</comment>
<evidence type="ECO:0000256" key="3">
    <source>
        <dbReference type="ARBA" id="ARBA00022628"/>
    </source>
</evidence>
<dbReference type="Pfam" id="PF00317">
    <property type="entry name" value="Ribonuc_red_lgN"/>
    <property type="match status" value="1"/>
</dbReference>
<dbReference type="OrthoDB" id="6188at2157"/>
<comment type="cofactor">
    <cofactor evidence="1 9">
        <name>adenosylcob(III)alamin</name>
        <dbReference type="ChEBI" id="CHEBI:18408"/>
    </cofactor>
</comment>
<comment type="similarity">
    <text evidence="2 9">Belongs to the ribonucleoside diphosphate reductase class-2 family.</text>
</comment>
<dbReference type="CDD" id="cd02888">
    <property type="entry name" value="RNR_II_dimer"/>
    <property type="match status" value="1"/>
</dbReference>
<keyword evidence="4 9" id="KW-0547">Nucleotide-binding</keyword>
<protein>
    <recommendedName>
        <fullName evidence="9">Vitamin B12-dependent ribonucleotide reductase</fullName>
        <ecNumber evidence="9">1.17.4.1</ecNumber>
    </recommendedName>
</protein>
<dbReference type="GO" id="GO:0009263">
    <property type="term" value="P:deoxyribonucleotide biosynthetic process"/>
    <property type="evidence" value="ECO:0007669"/>
    <property type="project" value="InterPro"/>
</dbReference>
<keyword evidence="7 9" id="KW-0170">Cobalt</keyword>
<evidence type="ECO:0000256" key="9">
    <source>
        <dbReference type="RuleBase" id="RU364064"/>
    </source>
</evidence>
<organism evidence="12 13">
    <name type="scientific">Pyrodictium delaneyi</name>
    <dbReference type="NCBI Taxonomy" id="1273541"/>
    <lineage>
        <taxon>Archaea</taxon>
        <taxon>Thermoproteota</taxon>
        <taxon>Thermoprotei</taxon>
        <taxon>Desulfurococcales</taxon>
        <taxon>Pyrodictiaceae</taxon>
        <taxon>Pyrodictium</taxon>
    </lineage>
</organism>
<dbReference type="AlphaFoldDB" id="A0A0P0N5P9"/>
<dbReference type="GeneID" id="26099928"/>
<feature type="domain" description="Ribonucleotide reductase large subunit C-terminal" evidence="11">
    <location>
        <begin position="306"/>
        <end position="909"/>
    </location>
</feature>
<dbReference type="NCBIfam" id="TIGR02504">
    <property type="entry name" value="NrdJ_Z"/>
    <property type="match status" value="1"/>
</dbReference>
<keyword evidence="6" id="KW-1015">Disulfide bond</keyword>
<evidence type="ECO:0000259" key="10">
    <source>
        <dbReference type="Pfam" id="PF00317"/>
    </source>
</evidence>